<name>A0A2D3UP65_9PEZI</name>
<accession>A0A2D3UP65</accession>
<sequence>MSNLSSYANSPRLPQNHQHQLRQFQQPRIRTMATQQDADVFGFETQDVVYGNDSFTSAHDSHSYGPGASMSFNAMQTFEELSRNDTSVISALTNVSQWQEMQQASQGRLPFRPLLPVSMDTSIGSSSGTNFRSDNMSLGGSFDSINASFAGSIGGPHDDLNTSFADTNTMQPLKIDTSVAAPTPPVSILSTPVDATQYEIVHDAEWIWSSTDYASSARSSVRTDSTGPRTPLSPHTADSMQSSYFNAHYQGFPNMAGVSKVEDVGSDMFPSTMPRSLINCPCTDCNVPSAPQQLPGSWSIGQSQTSYLGPLPGYGSSAPAATDLPVGYSSQSHVAGAPFVPRQTSPPATSSLMNLERQFSDTTDGESEDSESESEEPNVNDQAINDATHRQKRDSFLLNMRRQNYSYKDIKELGNFREAESTLRGRVRVLTKDKSERVRKPEWNSNDISLLNRAFERYAGFDDDGETKPRRRELPSRIPWKKISGWMKSHGSSYPFAPATCARKWKALN</sequence>
<gene>
    <name evidence="2" type="ORF">RCC_01420</name>
</gene>
<organism evidence="2 3">
    <name type="scientific">Ramularia collo-cygni</name>
    <dbReference type="NCBI Taxonomy" id="112498"/>
    <lineage>
        <taxon>Eukaryota</taxon>
        <taxon>Fungi</taxon>
        <taxon>Dikarya</taxon>
        <taxon>Ascomycota</taxon>
        <taxon>Pezizomycotina</taxon>
        <taxon>Dothideomycetes</taxon>
        <taxon>Dothideomycetidae</taxon>
        <taxon>Mycosphaerellales</taxon>
        <taxon>Mycosphaerellaceae</taxon>
        <taxon>Ramularia</taxon>
    </lineage>
</organism>
<dbReference type="OrthoDB" id="3439209at2759"/>
<feature type="region of interest" description="Disordered" evidence="1">
    <location>
        <begin position="1"/>
        <end position="23"/>
    </location>
</feature>
<feature type="compositionally biased region" description="Polar residues" evidence="1">
    <location>
        <begin position="1"/>
        <end position="13"/>
    </location>
</feature>
<protein>
    <recommendedName>
        <fullName evidence="4">Myb-like domain-containing protein</fullName>
    </recommendedName>
</protein>
<keyword evidence="3" id="KW-1185">Reference proteome</keyword>
<dbReference type="Proteomes" id="UP000225277">
    <property type="component" value="Unassembled WGS sequence"/>
</dbReference>
<feature type="region of interest" description="Disordered" evidence="1">
    <location>
        <begin position="217"/>
        <end position="239"/>
    </location>
</feature>
<dbReference type="EMBL" id="FJUY01000001">
    <property type="protein sequence ID" value="CZT15568.1"/>
    <property type="molecule type" value="Genomic_DNA"/>
</dbReference>
<evidence type="ECO:0000256" key="1">
    <source>
        <dbReference type="SAM" id="MobiDB-lite"/>
    </source>
</evidence>
<dbReference type="AlphaFoldDB" id="A0A2D3UP65"/>
<feature type="compositionally biased region" description="Acidic residues" evidence="1">
    <location>
        <begin position="363"/>
        <end position="378"/>
    </location>
</feature>
<reference evidence="2 3" key="1">
    <citation type="submission" date="2016-03" db="EMBL/GenBank/DDBJ databases">
        <authorList>
            <person name="Ploux O."/>
        </authorList>
    </citation>
    <scope>NUCLEOTIDE SEQUENCE [LARGE SCALE GENOMIC DNA]</scope>
    <source>
        <strain evidence="2 3">URUG2</strain>
    </source>
</reference>
<evidence type="ECO:0008006" key="4">
    <source>
        <dbReference type="Google" id="ProtNLM"/>
    </source>
</evidence>
<feature type="compositionally biased region" description="Low complexity" evidence="1">
    <location>
        <begin position="14"/>
        <end position="23"/>
    </location>
</feature>
<dbReference type="GeneID" id="35596677"/>
<dbReference type="STRING" id="112498.A0A2D3UP65"/>
<dbReference type="RefSeq" id="XP_023622464.1">
    <property type="nucleotide sequence ID" value="XM_023766696.1"/>
</dbReference>
<proteinExistence type="predicted"/>
<feature type="region of interest" description="Disordered" evidence="1">
    <location>
        <begin position="359"/>
        <end position="396"/>
    </location>
</feature>
<evidence type="ECO:0000313" key="2">
    <source>
        <dbReference type="EMBL" id="CZT15568.1"/>
    </source>
</evidence>
<evidence type="ECO:0000313" key="3">
    <source>
        <dbReference type="Proteomes" id="UP000225277"/>
    </source>
</evidence>